<dbReference type="Gramene" id="OIV96726">
    <property type="protein sequence ID" value="OIV96726"/>
    <property type="gene ID" value="TanjilG_09268"/>
</dbReference>
<dbReference type="EMBL" id="CM007375">
    <property type="protein sequence ID" value="OIV96726.1"/>
    <property type="molecule type" value="Genomic_DNA"/>
</dbReference>
<gene>
    <name evidence="1" type="ORF">TanjilG_09268</name>
</gene>
<sequence>MAVNSATSYCHVAATWPPSVHLRDGWSPPHPINTPFQKTQLVLKGKLRKSFLHLSRRLPGIFTFR</sequence>
<reference evidence="1 2" key="1">
    <citation type="journal article" date="2017" name="Plant Biotechnol. J.">
        <title>A comprehensive draft genome sequence for lupin (Lupinus angustifolius), an emerging health food: insights into plant-microbe interactions and legume evolution.</title>
        <authorList>
            <person name="Hane J.K."/>
            <person name="Ming Y."/>
            <person name="Kamphuis L.G."/>
            <person name="Nelson M.N."/>
            <person name="Garg G."/>
            <person name="Atkins C.A."/>
            <person name="Bayer P.E."/>
            <person name="Bravo A."/>
            <person name="Bringans S."/>
            <person name="Cannon S."/>
            <person name="Edwards D."/>
            <person name="Foley R."/>
            <person name="Gao L.L."/>
            <person name="Harrison M.J."/>
            <person name="Huang W."/>
            <person name="Hurgobin B."/>
            <person name="Li S."/>
            <person name="Liu C.W."/>
            <person name="McGrath A."/>
            <person name="Morahan G."/>
            <person name="Murray J."/>
            <person name="Weller J."/>
            <person name="Jian J."/>
            <person name="Singh K.B."/>
        </authorList>
    </citation>
    <scope>NUCLEOTIDE SEQUENCE [LARGE SCALE GENOMIC DNA]</scope>
    <source>
        <strain evidence="2">cv. Tanjil</strain>
        <tissue evidence="1">Whole plant</tissue>
    </source>
</reference>
<proteinExistence type="predicted"/>
<dbReference type="AlphaFoldDB" id="A0A4P1QWV8"/>
<keyword evidence="2" id="KW-1185">Reference proteome</keyword>
<accession>A0A4P1QWV8</accession>
<protein>
    <submittedName>
        <fullName evidence="1">Uncharacterized protein</fullName>
    </submittedName>
</protein>
<evidence type="ECO:0000313" key="2">
    <source>
        <dbReference type="Proteomes" id="UP000188354"/>
    </source>
</evidence>
<evidence type="ECO:0000313" key="1">
    <source>
        <dbReference type="EMBL" id="OIV96726.1"/>
    </source>
</evidence>
<dbReference type="Proteomes" id="UP000188354">
    <property type="component" value="Chromosome LG15"/>
</dbReference>
<name>A0A4P1QWV8_LUPAN</name>
<organism evidence="1 2">
    <name type="scientific">Lupinus angustifolius</name>
    <name type="common">Narrow-leaved blue lupine</name>
    <dbReference type="NCBI Taxonomy" id="3871"/>
    <lineage>
        <taxon>Eukaryota</taxon>
        <taxon>Viridiplantae</taxon>
        <taxon>Streptophyta</taxon>
        <taxon>Embryophyta</taxon>
        <taxon>Tracheophyta</taxon>
        <taxon>Spermatophyta</taxon>
        <taxon>Magnoliopsida</taxon>
        <taxon>eudicotyledons</taxon>
        <taxon>Gunneridae</taxon>
        <taxon>Pentapetalae</taxon>
        <taxon>rosids</taxon>
        <taxon>fabids</taxon>
        <taxon>Fabales</taxon>
        <taxon>Fabaceae</taxon>
        <taxon>Papilionoideae</taxon>
        <taxon>50 kb inversion clade</taxon>
        <taxon>genistoids sensu lato</taxon>
        <taxon>core genistoids</taxon>
        <taxon>Genisteae</taxon>
        <taxon>Lupinus</taxon>
    </lineage>
</organism>